<dbReference type="InterPro" id="IPR036565">
    <property type="entry name" value="Mur-like_cat_sf"/>
</dbReference>
<dbReference type="NCBIfam" id="TIGR01499">
    <property type="entry name" value="folC"/>
    <property type="match status" value="1"/>
</dbReference>
<accession>A0A8J8B1V7</accession>
<evidence type="ECO:0000256" key="2">
    <source>
        <dbReference type="ARBA" id="ARBA00008276"/>
    </source>
</evidence>
<keyword evidence="6 11" id="KW-0547">Nucleotide-binding</keyword>
<dbReference type="InterPro" id="IPR036615">
    <property type="entry name" value="Mur_ligase_C_dom_sf"/>
</dbReference>
<comment type="cofactor">
    <cofactor evidence="1">
        <name>Mg(2+)</name>
        <dbReference type="ChEBI" id="CHEBI:18420"/>
    </cofactor>
</comment>
<evidence type="ECO:0000256" key="7">
    <source>
        <dbReference type="ARBA" id="ARBA00022840"/>
    </source>
</evidence>
<evidence type="ECO:0000256" key="9">
    <source>
        <dbReference type="ARBA" id="ARBA00030592"/>
    </source>
</evidence>
<dbReference type="FunFam" id="3.40.1190.10:FF:000011">
    <property type="entry name" value="Folylpolyglutamate synthase/dihydrofolate synthase"/>
    <property type="match status" value="1"/>
</dbReference>
<dbReference type="PIRSF" id="PIRSF001563">
    <property type="entry name" value="Folylpolyglu_synth"/>
    <property type="match status" value="1"/>
</dbReference>
<evidence type="ECO:0000256" key="4">
    <source>
        <dbReference type="ARBA" id="ARBA00022598"/>
    </source>
</evidence>
<dbReference type="InterPro" id="IPR018109">
    <property type="entry name" value="Folylpolyglutamate_synth_CS"/>
</dbReference>
<evidence type="ECO:0000259" key="13">
    <source>
        <dbReference type="Pfam" id="PF08245"/>
    </source>
</evidence>
<feature type="domain" description="Mur ligase central" evidence="13">
    <location>
        <begin position="44"/>
        <end position="265"/>
    </location>
</feature>
<dbReference type="EMBL" id="JAGSND010000007">
    <property type="protein sequence ID" value="MBR0598644.1"/>
    <property type="molecule type" value="Genomic_DNA"/>
</dbReference>
<dbReference type="GO" id="GO:0005524">
    <property type="term" value="F:ATP binding"/>
    <property type="evidence" value="ECO:0007669"/>
    <property type="project" value="UniProtKB-KW"/>
</dbReference>
<dbReference type="Pfam" id="PF02875">
    <property type="entry name" value="Mur_ligase_C"/>
    <property type="match status" value="1"/>
</dbReference>
<keyword evidence="8" id="KW-0460">Magnesium</keyword>
<gene>
    <name evidence="14" type="ORF">KCX82_12205</name>
</gene>
<keyword evidence="15" id="KW-1185">Reference proteome</keyword>
<name>A0A8J8B1V7_9FIRM</name>
<keyword evidence="5" id="KW-0479">Metal-binding</keyword>
<dbReference type="InterPro" id="IPR001645">
    <property type="entry name" value="Folylpolyglutamate_synth"/>
</dbReference>
<evidence type="ECO:0000313" key="14">
    <source>
        <dbReference type="EMBL" id="MBR0598644.1"/>
    </source>
</evidence>
<dbReference type="Gene3D" id="3.40.1190.10">
    <property type="entry name" value="Mur-like, catalytic domain"/>
    <property type="match status" value="1"/>
</dbReference>
<organism evidence="14 15">
    <name type="scientific">Sinanaerobacter chloroacetimidivorans</name>
    <dbReference type="NCBI Taxonomy" id="2818044"/>
    <lineage>
        <taxon>Bacteria</taxon>
        <taxon>Bacillati</taxon>
        <taxon>Bacillota</taxon>
        <taxon>Clostridia</taxon>
        <taxon>Peptostreptococcales</taxon>
        <taxon>Anaerovoracaceae</taxon>
        <taxon>Sinanaerobacter</taxon>
    </lineage>
</organism>
<evidence type="ECO:0000256" key="10">
    <source>
        <dbReference type="ARBA" id="ARBA00047493"/>
    </source>
</evidence>
<dbReference type="AlphaFoldDB" id="A0A8J8B1V7"/>
<keyword evidence="4 11" id="KW-0436">Ligase</keyword>
<protein>
    <recommendedName>
        <fullName evidence="3">tetrahydrofolate synthase</fullName>
        <ecNumber evidence="3">6.3.2.17</ecNumber>
    </recommendedName>
    <alternativeName>
        <fullName evidence="9">Tetrahydrofolylpolyglutamate synthase</fullName>
    </alternativeName>
</protein>
<dbReference type="SUPFAM" id="SSF53623">
    <property type="entry name" value="MurD-like peptide ligases, catalytic domain"/>
    <property type="match status" value="1"/>
</dbReference>
<proteinExistence type="inferred from homology"/>
<dbReference type="InterPro" id="IPR004101">
    <property type="entry name" value="Mur_ligase_C"/>
</dbReference>
<dbReference type="GO" id="GO:0005737">
    <property type="term" value="C:cytoplasm"/>
    <property type="evidence" value="ECO:0007669"/>
    <property type="project" value="TreeGrafter"/>
</dbReference>
<dbReference type="PROSITE" id="PS01011">
    <property type="entry name" value="FOLYLPOLYGLU_SYNT_1"/>
    <property type="match status" value="1"/>
</dbReference>
<dbReference type="GO" id="GO:0008841">
    <property type="term" value="F:dihydrofolate synthase activity"/>
    <property type="evidence" value="ECO:0007669"/>
    <property type="project" value="TreeGrafter"/>
</dbReference>
<dbReference type="InterPro" id="IPR013221">
    <property type="entry name" value="Mur_ligase_cen"/>
</dbReference>
<reference evidence="14" key="1">
    <citation type="submission" date="2021-04" db="EMBL/GenBank/DDBJ databases">
        <title>Sinoanaerobacter chloroacetimidivorans sp. nov., an obligate anaerobic bacterium isolated from anaerobic sludge.</title>
        <authorList>
            <person name="Bao Y."/>
        </authorList>
    </citation>
    <scope>NUCLEOTIDE SEQUENCE</scope>
    <source>
        <strain evidence="14">BAD-6</strain>
    </source>
</reference>
<dbReference type="GO" id="GO:0046872">
    <property type="term" value="F:metal ion binding"/>
    <property type="evidence" value="ECO:0007669"/>
    <property type="project" value="UniProtKB-KW"/>
</dbReference>
<dbReference type="Pfam" id="PF08245">
    <property type="entry name" value="Mur_ligase_M"/>
    <property type="match status" value="1"/>
</dbReference>
<evidence type="ECO:0000259" key="12">
    <source>
        <dbReference type="Pfam" id="PF02875"/>
    </source>
</evidence>
<evidence type="ECO:0000256" key="11">
    <source>
        <dbReference type="PIRNR" id="PIRNR001563"/>
    </source>
</evidence>
<evidence type="ECO:0000256" key="5">
    <source>
        <dbReference type="ARBA" id="ARBA00022723"/>
    </source>
</evidence>
<comment type="similarity">
    <text evidence="2 11">Belongs to the folylpolyglutamate synthase family.</text>
</comment>
<reference evidence="14" key="2">
    <citation type="submission" date="2021-04" db="EMBL/GenBank/DDBJ databases">
        <authorList>
            <person name="Liu J."/>
        </authorList>
    </citation>
    <scope>NUCLEOTIDE SEQUENCE</scope>
    <source>
        <strain evidence="14">BAD-6</strain>
    </source>
</reference>
<feature type="domain" description="Mur ligase C-terminal" evidence="12">
    <location>
        <begin position="293"/>
        <end position="412"/>
    </location>
</feature>
<evidence type="ECO:0000256" key="6">
    <source>
        <dbReference type="ARBA" id="ARBA00022741"/>
    </source>
</evidence>
<dbReference type="PANTHER" id="PTHR11136:SF0">
    <property type="entry name" value="DIHYDROFOLATE SYNTHETASE-RELATED"/>
    <property type="match status" value="1"/>
</dbReference>
<evidence type="ECO:0000256" key="8">
    <source>
        <dbReference type="ARBA" id="ARBA00022842"/>
    </source>
</evidence>
<evidence type="ECO:0000256" key="1">
    <source>
        <dbReference type="ARBA" id="ARBA00001946"/>
    </source>
</evidence>
<dbReference type="Proteomes" id="UP000675664">
    <property type="component" value="Unassembled WGS sequence"/>
</dbReference>
<dbReference type="PANTHER" id="PTHR11136">
    <property type="entry name" value="FOLYLPOLYGLUTAMATE SYNTHASE-RELATED"/>
    <property type="match status" value="1"/>
</dbReference>
<sequence>MNYKEAIEYINKTQKFGIRPGLEAIEMLLNFMGNPQKMLKYVHVAGTNGKGSTVSFISSVLIEAGYKVGIFTSPSIQRFSEKIRVNHTEIPECDIARIISSMKEKIELILRSGGSSPTEFEIITALAFQYFAEQGCDLVVLEAGLGGRLDSTNIIGKPEVAVITTINYDHMDVLGDTLTEIASEKAGIIKEECDVVLYPQEEDVQTVVDQVCERQGAKLHKVDFSSLQIKSFNFQKQKFDYEAYTSLETSLLGDHQIKNAAIAIKTIEVLQGKGYRVNEQIIRKGLSKAKWPGRFEMVNQSPVFLVDGAHNVQGVLTLNDNLKKLFPGKKVTFMIGVLSDKDYKAMIRVISPIAKSFITVTPNNSRALKAQDLKLFLESHSLNALACESTEEAIRMCLKFALPDEIICAFGSLYYIGEIRKYFTEN</sequence>
<dbReference type="SUPFAM" id="SSF53244">
    <property type="entry name" value="MurD-like peptide ligases, peptide-binding domain"/>
    <property type="match status" value="1"/>
</dbReference>
<evidence type="ECO:0000256" key="3">
    <source>
        <dbReference type="ARBA" id="ARBA00013025"/>
    </source>
</evidence>
<dbReference type="PROSITE" id="PS01012">
    <property type="entry name" value="FOLYLPOLYGLU_SYNT_2"/>
    <property type="match status" value="1"/>
</dbReference>
<dbReference type="EC" id="6.3.2.17" evidence="3"/>
<dbReference type="Gene3D" id="3.90.190.20">
    <property type="entry name" value="Mur ligase, C-terminal domain"/>
    <property type="match status" value="1"/>
</dbReference>
<comment type="caution">
    <text evidence="14">The sequence shown here is derived from an EMBL/GenBank/DDBJ whole genome shotgun (WGS) entry which is preliminary data.</text>
</comment>
<evidence type="ECO:0000313" key="15">
    <source>
        <dbReference type="Proteomes" id="UP000675664"/>
    </source>
</evidence>
<comment type="catalytic activity">
    <reaction evidence="10">
        <text>(6S)-5,6,7,8-tetrahydrofolyl-(gamma-L-Glu)(n) + L-glutamate + ATP = (6S)-5,6,7,8-tetrahydrofolyl-(gamma-L-Glu)(n+1) + ADP + phosphate + H(+)</text>
        <dbReference type="Rhea" id="RHEA:10580"/>
        <dbReference type="Rhea" id="RHEA-COMP:14738"/>
        <dbReference type="Rhea" id="RHEA-COMP:14740"/>
        <dbReference type="ChEBI" id="CHEBI:15378"/>
        <dbReference type="ChEBI" id="CHEBI:29985"/>
        <dbReference type="ChEBI" id="CHEBI:30616"/>
        <dbReference type="ChEBI" id="CHEBI:43474"/>
        <dbReference type="ChEBI" id="CHEBI:141005"/>
        <dbReference type="ChEBI" id="CHEBI:456216"/>
        <dbReference type="EC" id="6.3.2.17"/>
    </reaction>
</comment>
<keyword evidence="7 11" id="KW-0067">ATP-binding</keyword>
<dbReference type="GO" id="GO:0004326">
    <property type="term" value="F:tetrahydrofolylpolyglutamate synthase activity"/>
    <property type="evidence" value="ECO:0007669"/>
    <property type="project" value="UniProtKB-EC"/>
</dbReference>